<evidence type="ECO:0000256" key="2">
    <source>
        <dbReference type="ARBA" id="ARBA00023239"/>
    </source>
</evidence>
<keyword evidence="5" id="KW-1185">Reference proteome</keyword>
<dbReference type="PANTHER" id="PTHR35137:SF1">
    <property type="entry name" value="CHROMOPHORE LYASE CRL, CHLOROPLASTIC"/>
    <property type="match status" value="1"/>
</dbReference>
<dbReference type="Pfam" id="PF06206">
    <property type="entry name" value="CpeT"/>
    <property type="match status" value="1"/>
</dbReference>
<dbReference type="CDD" id="cd16338">
    <property type="entry name" value="CpcT"/>
    <property type="match status" value="1"/>
</dbReference>
<name>A0A928Z7V3_9CYAN</name>
<comment type="function">
    <text evidence="3">Covalently attaches a chromophore to Cys residue(s) of phycobiliproteins.</text>
</comment>
<organism evidence="4 5">
    <name type="scientific">Zarconia navalis LEGE 11467</name>
    <dbReference type="NCBI Taxonomy" id="1828826"/>
    <lineage>
        <taxon>Bacteria</taxon>
        <taxon>Bacillati</taxon>
        <taxon>Cyanobacteriota</taxon>
        <taxon>Cyanophyceae</taxon>
        <taxon>Oscillatoriophycideae</taxon>
        <taxon>Oscillatoriales</taxon>
        <taxon>Oscillatoriales incertae sedis</taxon>
        <taxon>Zarconia</taxon>
        <taxon>Zarconia navalis</taxon>
    </lineage>
</organism>
<proteinExistence type="inferred from homology"/>
<evidence type="ECO:0000313" key="5">
    <source>
        <dbReference type="Proteomes" id="UP000621799"/>
    </source>
</evidence>
<dbReference type="GO" id="GO:0017006">
    <property type="term" value="P:protein-tetrapyrrole linkage"/>
    <property type="evidence" value="ECO:0007669"/>
    <property type="project" value="UniProtKB-UniRule"/>
</dbReference>
<dbReference type="EC" id="4.-.-.-" evidence="3"/>
<dbReference type="InterPro" id="IPR010404">
    <property type="entry name" value="CpcT/CpeT"/>
</dbReference>
<evidence type="ECO:0000313" key="4">
    <source>
        <dbReference type="EMBL" id="MBE9041812.1"/>
    </source>
</evidence>
<protein>
    <recommendedName>
        <fullName evidence="3">Chromophore lyase CpcT/CpeT</fullName>
        <ecNumber evidence="3">4.-.-.-</ecNumber>
    </recommendedName>
</protein>
<dbReference type="EMBL" id="JADEXN010000249">
    <property type="protein sequence ID" value="MBE9041812.1"/>
    <property type="molecule type" value="Genomic_DNA"/>
</dbReference>
<reference evidence="4" key="1">
    <citation type="submission" date="2020-10" db="EMBL/GenBank/DDBJ databases">
        <authorList>
            <person name="Castelo-Branco R."/>
            <person name="Eusebio N."/>
            <person name="Adriana R."/>
            <person name="Vieira A."/>
            <person name="Brugerolle De Fraissinette N."/>
            <person name="Rezende De Castro R."/>
            <person name="Schneider M.P."/>
            <person name="Vasconcelos V."/>
            <person name="Leao P.N."/>
        </authorList>
    </citation>
    <scope>NUCLEOTIDE SEQUENCE</scope>
    <source>
        <strain evidence="4">LEGE 11467</strain>
    </source>
</reference>
<dbReference type="AlphaFoldDB" id="A0A928Z7V3"/>
<accession>A0A928Z7V3</accession>
<gene>
    <name evidence="3" type="primary">cpcT</name>
    <name evidence="4" type="ORF">IQ235_13585</name>
</gene>
<evidence type="ECO:0000256" key="3">
    <source>
        <dbReference type="HAMAP-Rule" id="MF_01460"/>
    </source>
</evidence>
<keyword evidence="2 3" id="KW-0456">Lyase</keyword>
<comment type="similarity">
    <text evidence="1 3">Belongs to the CpcT/CpeT biliprotein lyase family.</text>
</comment>
<dbReference type="Proteomes" id="UP000621799">
    <property type="component" value="Unassembled WGS sequence"/>
</dbReference>
<comment type="caution">
    <text evidence="4">The sequence shown here is derived from an EMBL/GenBank/DDBJ whole genome shotgun (WGS) entry which is preliminary data.</text>
</comment>
<dbReference type="GO" id="GO:0016829">
    <property type="term" value="F:lyase activity"/>
    <property type="evidence" value="ECO:0007669"/>
    <property type="project" value="UniProtKB-KW"/>
</dbReference>
<dbReference type="InterPro" id="IPR038672">
    <property type="entry name" value="CpcT/CpeT_sf"/>
</dbReference>
<sequence length="209" mass="23872">MDIGTTDMKTPSEDTIALSQWMAGAFSNQKQALENSKLYAHIWVFFRPLPFEFFSGIGFYSEQVYDYDLWSPYRQGVHRMVDRGDSIYIENYGLSDPVVYAGAAREPSILKSITPDCIERRHNCSMIFKKDGDRFLGCVEPGNQCLIPRNGHQTYLVSEVELTQTTWISLDRGYDITTHEHIWGSGAGPLKFEKRESFAREVPTSIPPQ</sequence>
<dbReference type="HAMAP" id="MF_01460">
    <property type="entry name" value="Chrphore_lyase_CpxT"/>
    <property type="match status" value="1"/>
</dbReference>
<evidence type="ECO:0000256" key="1">
    <source>
        <dbReference type="ARBA" id="ARBA00008206"/>
    </source>
</evidence>
<dbReference type="Gene3D" id="2.40.128.590">
    <property type="entry name" value="CpcT/CpeT domain"/>
    <property type="match status" value="1"/>
</dbReference>
<dbReference type="PANTHER" id="PTHR35137">
    <property type="entry name" value="CHROMOPHORE LYASE CRL, CHLOROPLASTIC"/>
    <property type="match status" value="1"/>
</dbReference>